<dbReference type="Pfam" id="PF00532">
    <property type="entry name" value="Peripla_BP_1"/>
    <property type="match status" value="1"/>
</dbReference>
<dbReference type="Pfam" id="PF00356">
    <property type="entry name" value="LacI"/>
    <property type="match status" value="1"/>
</dbReference>
<dbReference type="PROSITE" id="PS00356">
    <property type="entry name" value="HTH_LACI_1"/>
    <property type="match status" value="1"/>
</dbReference>
<dbReference type="SUPFAM" id="SSF53822">
    <property type="entry name" value="Periplasmic binding protein-like I"/>
    <property type="match status" value="1"/>
</dbReference>
<keyword evidence="3 6" id="KW-0238">DNA-binding</keyword>
<name>A0A8J6P810_9FIRM</name>
<dbReference type="AlphaFoldDB" id="A0A8J6P810"/>
<dbReference type="CDD" id="cd06267">
    <property type="entry name" value="PBP1_LacI_sugar_binding-like"/>
    <property type="match status" value="1"/>
</dbReference>
<keyword evidence="4" id="KW-0804">Transcription</keyword>
<dbReference type="PANTHER" id="PTHR30146">
    <property type="entry name" value="LACI-RELATED TRANSCRIPTIONAL REPRESSOR"/>
    <property type="match status" value="1"/>
</dbReference>
<evidence type="ECO:0000256" key="1">
    <source>
        <dbReference type="ARBA" id="ARBA00022491"/>
    </source>
</evidence>
<evidence type="ECO:0000313" key="7">
    <source>
        <dbReference type="Proteomes" id="UP000632659"/>
    </source>
</evidence>
<dbReference type="GO" id="GO:0000976">
    <property type="term" value="F:transcription cis-regulatory region binding"/>
    <property type="evidence" value="ECO:0007669"/>
    <property type="project" value="TreeGrafter"/>
</dbReference>
<protein>
    <submittedName>
        <fullName evidence="6">LacI family DNA-binding transcriptional regulator</fullName>
    </submittedName>
</protein>
<sequence>MGSTIRDVALKAQVSPATVSRVLNGNSYVKEETRKKVQEVMQELQYIPSIAGRKTAGGGSRKLGMIVPDICNPFFSEVFYASSLAAEEHGYQLLLYHSNESITSESLAIQNLLSDQVEGLLITPVADDNEVNVPLLHLVQEKGIPIVFIDREMKTITCDGIFIDNVRGSYEATALLLNQGHRRIATIAGPVNTIPGRERLEGFTKAMTDYGCEIPEGYIQYGDFKSKSSYQSTNHLLDLPVPPTAIFTCNNLATVGCLKALLSRSKEIPKDISVVGFDEVDLLDTLGFHITVVARATSEMGRVAIQQVVSRIANPAESVIHQRIVLQPHLKCCGSERFGVK</sequence>
<keyword evidence="2" id="KW-0805">Transcription regulation</keyword>
<evidence type="ECO:0000256" key="2">
    <source>
        <dbReference type="ARBA" id="ARBA00023015"/>
    </source>
</evidence>
<dbReference type="PANTHER" id="PTHR30146:SF148">
    <property type="entry name" value="HTH-TYPE TRANSCRIPTIONAL REPRESSOR PURR-RELATED"/>
    <property type="match status" value="1"/>
</dbReference>
<dbReference type="InterPro" id="IPR000843">
    <property type="entry name" value="HTH_LacI"/>
</dbReference>
<evidence type="ECO:0000256" key="3">
    <source>
        <dbReference type="ARBA" id="ARBA00023125"/>
    </source>
</evidence>
<dbReference type="RefSeq" id="WP_093988935.1">
    <property type="nucleotide sequence ID" value="NZ_FYDD01000003.1"/>
</dbReference>
<reference evidence="6" key="1">
    <citation type="submission" date="2020-08" db="EMBL/GenBank/DDBJ databases">
        <title>Genome public.</title>
        <authorList>
            <person name="Liu C."/>
            <person name="Sun Q."/>
        </authorList>
    </citation>
    <scope>NUCLEOTIDE SEQUENCE</scope>
    <source>
        <strain evidence="6">NSJ-15</strain>
    </source>
</reference>
<evidence type="ECO:0000259" key="5">
    <source>
        <dbReference type="PROSITE" id="PS50932"/>
    </source>
</evidence>
<keyword evidence="1" id="KW-0678">Repressor</keyword>
<dbReference type="GO" id="GO:0003700">
    <property type="term" value="F:DNA-binding transcription factor activity"/>
    <property type="evidence" value="ECO:0007669"/>
    <property type="project" value="TreeGrafter"/>
</dbReference>
<dbReference type="InterPro" id="IPR010982">
    <property type="entry name" value="Lambda_DNA-bd_dom_sf"/>
</dbReference>
<evidence type="ECO:0000313" key="6">
    <source>
        <dbReference type="EMBL" id="MBC8611250.1"/>
    </source>
</evidence>
<proteinExistence type="predicted"/>
<dbReference type="CDD" id="cd01392">
    <property type="entry name" value="HTH_LacI"/>
    <property type="match status" value="1"/>
</dbReference>
<gene>
    <name evidence="6" type="ORF">H8702_09000</name>
</gene>
<organism evidence="6 7">
    <name type="scientific">Massiliimalia timonensis</name>
    <dbReference type="NCBI Taxonomy" id="1987501"/>
    <lineage>
        <taxon>Bacteria</taxon>
        <taxon>Bacillati</taxon>
        <taxon>Bacillota</taxon>
        <taxon>Clostridia</taxon>
        <taxon>Eubacteriales</taxon>
        <taxon>Oscillospiraceae</taxon>
        <taxon>Massiliimalia</taxon>
    </lineage>
</organism>
<feature type="domain" description="HTH lacI-type" evidence="5">
    <location>
        <begin position="3"/>
        <end position="57"/>
    </location>
</feature>
<dbReference type="Gene3D" id="3.40.50.2300">
    <property type="match status" value="2"/>
</dbReference>
<comment type="caution">
    <text evidence="6">The sequence shown here is derived from an EMBL/GenBank/DDBJ whole genome shotgun (WGS) entry which is preliminary data.</text>
</comment>
<dbReference type="EMBL" id="JACRTL010000004">
    <property type="protein sequence ID" value="MBC8611250.1"/>
    <property type="molecule type" value="Genomic_DNA"/>
</dbReference>
<dbReference type="SUPFAM" id="SSF47413">
    <property type="entry name" value="lambda repressor-like DNA-binding domains"/>
    <property type="match status" value="1"/>
</dbReference>
<keyword evidence="7" id="KW-1185">Reference proteome</keyword>
<dbReference type="InterPro" id="IPR028082">
    <property type="entry name" value="Peripla_BP_I"/>
</dbReference>
<dbReference type="PROSITE" id="PS50932">
    <property type="entry name" value="HTH_LACI_2"/>
    <property type="match status" value="1"/>
</dbReference>
<evidence type="ECO:0000256" key="4">
    <source>
        <dbReference type="ARBA" id="ARBA00023163"/>
    </source>
</evidence>
<dbReference type="Gene3D" id="1.10.260.40">
    <property type="entry name" value="lambda repressor-like DNA-binding domains"/>
    <property type="match status" value="1"/>
</dbReference>
<dbReference type="InterPro" id="IPR001761">
    <property type="entry name" value="Peripla_BP/Lac1_sug-bd_dom"/>
</dbReference>
<dbReference type="Proteomes" id="UP000632659">
    <property type="component" value="Unassembled WGS sequence"/>
</dbReference>
<dbReference type="OrthoDB" id="308642at2"/>
<accession>A0A8J6P810</accession>
<dbReference type="SMART" id="SM00354">
    <property type="entry name" value="HTH_LACI"/>
    <property type="match status" value="1"/>
</dbReference>